<accession>A0A2G2ZP35</accession>
<dbReference type="EMBL" id="AYRZ02000004">
    <property type="protein sequence ID" value="PHT83711.1"/>
    <property type="molecule type" value="Genomic_DNA"/>
</dbReference>
<evidence type="ECO:0000313" key="1">
    <source>
        <dbReference type="EMBL" id="PHT83711.1"/>
    </source>
</evidence>
<sequence>MKYGDFNSALKSEDRMGSPVTFSEIQGFQGMIDVMQITPLRSKGWHFAWCNKQEGNHRVYCKIDWDFGNYEWIQRFGHVEVEFLNPSVYYQSPVLISVCAYTSLHAKTFKLFTNVMTHPNFKATLQQYWTQDGVAFNMEAIWRKLKKVKHALKDINSYMATYSQKLQLARRQLDFVQHKL</sequence>
<organism evidence="1 2">
    <name type="scientific">Capsicum annuum</name>
    <name type="common">Capsicum pepper</name>
    <dbReference type="NCBI Taxonomy" id="4072"/>
    <lineage>
        <taxon>Eukaryota</taxon>
        <taxon>Viridiplantae</taxon>
        <taxon>Streptophyta</taxon>
        <taxon>Embryophyta</taxon>
        <taxon>Tracheophyta</taxon>
        <taxon>Spermatophyta</taxon>
        <taxon>Magnoliopsida</taxon>
        <taxon>eudicotyledons</taxon>
        <taxon>Gunneridae</taxon>
        <taxon>Pentapetalae</taxon>
        <taxon>asterids</taxon>
        <taxon>lamiids</taxon>
        <taxon>Solanales</taxon>
        <taxon>Solanaceae</taxon>
        <taxon>Solanoideae</taxon>
        <taxon>Capsiceae</taxon>
        <taxon>Capsicum</taxon>
    </lineage>
</organism>
<name>A0A2G2ZP35_CAPAN</name>
<evidence type="ECO:0000313" key="2">
    <source>
        <dbReference type="Proteomes" id="UP000222542"/>
    </source>
</evidence>
<dbReference type="Proteomes" id="UP000222542">
    <property type="component" value="Unassembled WGS sequence"/>
</dbReference>
<comment type="caution">
    <text evidence="1">The sequence shown here is derived from an EMBL/GenBank/DDBJ whole genome shotgun (WGS) entry which is preliminary data.</text>
</comment>
<dbReference type="PANTHER" id="PTHR33710">
    <property type="entry name" value="BNAC02G09200D PROTEIN"/>
    <property type="match status" value="1"/>
</dbReference>
<dbReference type="STRING" id="4072.A0A2G2ZP35"/>
<gene>
    <name evidence="1" type="ORF">T459_12154</name>
</gene>
<reference evidence="1 2" key="2">
    <citation type="journal article" date="2017" name="Genome Biol.">
        <title>New reference genome sequences of hot pepper reveal the massive evolution of plant disease-resistance genes by retroduplication.</title>
        <authorList>
            <person name="Kim S."/>
            <person name="Park J."/>
            <person name="Yeom S.I."/>
            <person name="Kim Y.M."/>
            <person name="Seo E."/>
            <person name="Kim K.T."/>
            <person name="Kim M.S."/>
            <person name="Lee J.M."/>
            <person name="Cheong K."/>
            <person name="Shin H.S."/>
            <person name="Kim S.B."/>
            <person name="Han K."/>
            <person name="Lee J."/>
            <person name="Park M."/>
            <person name="Lee H.A."/>
            <person name="Lee H.Y."/>
            <person name="Lee Y."/>
            <person name="Oh S."/>
            <person name="Lee J.H."/>
            <person name="Choi E."/>
            <person name="Choi E."/>
            <person name="Lee S.E."/>
            <person name="Jeon J."/>
            <person name="Kim H."/>
            <person name="Choi G."/>
            <person name="Song H."/>
            <person name="Lee J."/>
            <person name="Lee S.C."/>
            <person name="Kwon J.K."/>
            <person name="Lee H.Y."/>
            <person name="Koo N."/>
            <person name="Hong Y."/>
            <person name="Kim R.W."/>
            <person name="Kang W.H."/>
            <person name="Huh J.H."/>
            <person name="Kang B.C."/>
            <person name="Yang T.J."/>
            <person name="Lee Y.H."/>
            <person name="Bennetzen J.L."/>
            <person name="Choi D."/>
        </authorList>
    </citation>
    <scope>NUCLEOTIDE SEQUENCE [LARGE SCALE GENOMIC DNA]</scope>
    <source>
        <strain evidence="2">cv. CM334</strain>
    </source>
</reference>
<dbReference type="PANTHER" id="PTHR33710:SF82">
    <property type="match status" value="1"/>
</dbReference>
<dbReference type="OMA" id="ACELICF"/>
<protein>
    <submittedName>
        <fullName evidence="1">Uncharacterized protein</fullName>
    </submittedName>
</protein>
<dbReference type="AlphaFoldDB" id="A0A2G2ZP35"/>
<keyword evidence="2" id="KW-1185">Reference proteome</keyword>
<reference evidence="1 2" key="1">
    <citation type="journal article" date="2014" name="Nat. Genet.">
        <title>Genome sequence of the hot pepper provides insights into the evolution of pungency in Capsicum species.</title>
        <authorList>
            <person name="Kim S."/>
            <person name="Park M."/>
            <person name="Yeom S.I."/>
            <person name="Kim Y.M."/>
            <person name="Lee J.M."/>
            <person name="Lee H.A."/>
            <person name="Seo E."/>
            <person name="Choi J."/>
            <person name="Cheong K."/>
            <person name="Kim K.T."/>
            <person name="Jung K."/>
            <person name="Lee G.W."/>
            <person name="Oh S.K."/>
            <person name="Bae C."/>
            <person name="Kim S.B."/>
            <person name="Lee H.Y."/>
            <person name="Kim S.Y."/>
            <person name="Kim M.S."/>
            <person name="Kang B.C."/>
            <person name="Jo Y.D."/>
            <person name="Yang H.B."/>
            <person name="Jeong H.J."/>
            <person name="Kang W.H."/>
            <person name="Kwon J.K."/>
            <person name="Shin C."/>
            <person name="Lim J.Y."/>
            <person name="Park J.H."/>
            <person name="Huh J.H."/>
            <person name="Kim J.S."/>
            <person name="Kim B.D."/>
            <person name="Cohen O."/>
            <person name="Paran I."/>
            <person name="Suh M.C."/>
            <person name="Lee S.B."/>
            <person name="Kim Y.K."/>
            <person name="Shin Y."/>
            <person name="Noh S.J."/>
            <person name="Park J."/>
            <person name="Seo Y.S."/>
            <person name="Kwon S.Y."/>
            <person name="Kim H.A."/>
            <person name="Park J.M."/>
            <person name="Kim H.J."/>
            <person name="Choi S.B."/>
            <person name="Bosland P.W."/>
            <person name="Reeves G."/>
            <person name="Jo S.H."/>
            <person name="Lee B.W."/>
            <person name="Cho H.T."/>
            <person name="Choi H.S."/>
            <person name="Lee M.S."/>
            <person name="Yu Y."/>
            <person name="Do Choi Y."/>
            <person name="Park B.S."/>
            <person name="van Deynze A."/>
            <person name="Ashrafi H."/>
            <person name="Hill T."/>
            <person name="Kim W.T."/>
            <person name="Pai H.S."/>
            <person name="Ahn H.K."/>
            <person name="Yeam I."/>
            <person name="Giovannoni J.J."/>
            <person name="Rose J.K."/>
            <person name="Sorensen I."/>
            <person name="Lee S.J."/>
            <person name="Kim R.W."/>
            <person name="Choi I.Y."/>
            <person name="Choi B.S."/>
            <person name="Lim J.S."/>
            <person name="Lee Y.H."/>
            <person name="Choi D."/>
        </authorList>
    </citation>
    <scope>NUCLEOTIDE SEQUENCE [LARGE SCALE GENOMIC DNA]</scope>
    <source>
        <strain evidence="2">cv. CM334</strain>
    </source>
</reference>
<dbReference type="Gramene" id="PHT83711">
    <property type="protein sequence ID" value="PHT83711"/>
    <property type="gene ID" value="T459_12154"/>
</dbReference>
<proteinExistence type="predicted"/>